<organism evidence="5 6">
    <name type="scientific">Glutamicibacter soli</name>
    <dbReference type="NCBI Taxonomy" id="453836"/>
    <lineage>
        <taxon>Bacteria</taxon>
        <taxon>Bacillati</taxon>
        <taxon>Actinomycetota</taxon>
        <taxon>Actinomycetes</taxon>
        <taxon>Micrococcales</taxon>
        <taxon>Micrococcaceae</taxon>
        <taxon>Glutamicibacter</taxon>
    </lineage>
</organism>
<dbReference type="Pfam" id="PF12974">
    <property type="entry name" value="Phosphonate-bd"/>
    <property type="match status" value="1"/>
</dbReference>
<dbReference type="RefSeq" id="WP_047120056.1">
    <property type="nucleotide sequence ID" value="NZ_CM125969.1"/>
</dbReference>
<dbReference type="NCBIfam" id="TIGR01098">
    <property type="entry name" value="3A0109s03R"/>
    <property type="match status" value="1"/>
</dbReference>
<comment type="caution">
    <text evidence="5">The sequence shown here is derived from an EMBL/GenBank/DDBJ whole genome shotgun (WGS) entry which is preliminary data.</text>
</comment>
<dbReference type="SUPFAM" id="SSF53850">
    <property type="entry name" value="Periplasmic binding protein-like II"/>
    <property type="match status" value="1"/>
</dbReference>
<feature type="chain" id="PRO_5017026359" evidence="3">
    <location>
        <begin position="24"/>
        <end position="309"/>
    </location>
</feature>
<dbReference type="CDD" id="cd01071">
    <property type="entry name" value="PBP2_PhnD_like"/>
    <property type="match status" value="1"/>
</dbReference>
<evidence type="ECO:0000256" key="2">
    <source>
        <dbReference type="ARBA" id="ARBA00022729"/>
    </source>
</evidence>
<dbReference type="InterPro" id="IPR001638">
    <property type="entry name" value="Solute-binding_3/MltF_N"/>
</dbReference>
<dbReference type="EMBL" id="POAF01000003">
    <property type="protein sequence ID" value="RBM01596.1"/>
    <property type="molecule type" value="Genomic_DNA"/>
</dbReference>
<comment type="similarity">
    <text evidence="1">Belongs to the phosphate/phosphite/phosphonate binding protein family.</text>
</comment>
<evidence type="ECO:0000313" key="5">
    <source>
        <dbReference type="EMBL" id="RBM01596.1"/>
    </source>
</evidence>
<dbReference type="GO" id="GO:0055085">
    <property type="term" value="P:transmembrane transport"/>
    <property type="evidence" value="ECO:0007669"/>
    <property type="project" value="InterPro"/>
</dbReference>
<sequence length="309" mass="32531">MKLSRALPLAVVAVGLLATTACGASEANGSTSTEASGAPAYCADGPINFGIEPFEDPAKLEPAYGVLADAMERELGCEVEVQVVEDYSAEVLAMRNGKLDLGQFGPVGYVFASEQAGAEPMVSFGTADGKLSTYTAGIWVPKDSDIKTVDDLRGKDLALGGVGSTSGDVLPRYALKTAGIPEDELNINYAGGHPEALLALVNGTVDAAQINTQTLATAKAEGTFNPEDFRQVWTSEPIPNDPITVRPDADPELKKAVKDALLNLPKEDIEQVGKFLDVDPAGPLLEVTKETYKPLFDLASEMGLTEKDI</sequence>
<dbReference type="Proteomes" id="UP000252167">
    <property type="component" value="Unassembled WGS sequence"/>
</dbReference>
<dbReference type="Gene3D" id="3.40.190.10">
    <property type="entry name" value="Periplasmic binding protein-like II"/>
    <property type="match status" value="2"/>
</dbReference>
<feature type="domain" description="Solute-binding protein family 3/N-terminal" evidence="4">
    <location>
        <begin position="46"/>
        <end position="279"/>
    </location>
</feature>
<reference evidence="5 6" key="1">
    <citation type="submission" date="2018-01" db="EMBL/GenBank/DDBJ databases">
        <title>Glutamicibacter soli strain NHPC-3 Whole genome sequence and assembly.</title>
        <authorList>
            <person name="Choudhury P."/>
            <person name="Gupta D."/>
            <person name="Sengupta K."/>
            <person name="Jawed A."/>
            <person name="Sultana N."/>
            <person name="Saha P."/>
        </authorList>
    </citation>
    <scope>NUCLEOTIDE SEQUENCE [LARGE SCALE GENOMIC DNA]</scope>
    <source>
        <strain evidence="5 6">NHPC-3</strain>
    </source>
</reference>
<keyword evidence="6" id="KW-1185">Reference proteome</keyword>
<feature type="signal peptide" evidence="3">
    <location>
        <begin position="1"/>
        <end position="23"/>
    </location>
</feature>
<dbReference type="InterPro" id="IPR005770">
    <property type="entry name" value="PhnD"/>
</dbReference>
<evidence type="ECO:0000259" key="4">
    <source>
        <dbReference type="SMART" id="SM00062"/>
    </source>
</evidence>
<evidence type="ECO:0000256" key="1">
    <source>
        <dbReference type="ARBA" id="ARBA00007162"/>
    </source>
</evidence>
<keyword evidence="2 3" id="KW-0732">Signal</keyword>
<dbReference type="PROSITE" id="PS51257">
    <property type="entry name" value="PROKAR_LIPOPROTEIN"/>
    <property type="match status" value="1"/>
</dbReference>
<dbReference type="AlphaFoldDB" id="A0A365YFV6"/>
<proteinExistence type="inferred from homology"/>
<evidence type="ECO:0000313" key="6">
    <source>
        <dbReference type="Proteomes" id="UP000252167"/>
    </source>
</evidence>
<evidence type="ECO:0000256" key="3">
    <source>
        <dbReference type="SAM" id="SignalP"/>
    </source>
</evidence>
<dbReference type="SMART" id="SM00062">
    <property type="entry name" value="PBPb"/>
    <property type="match status" value="1"/>
</dbReference>
<dbReference type="PANTHER" id="PTHR35841:SF1">
    <property type="entry name" value="PHOSPHONATES-BINDING PERIPLASMIC PROTEIN"/>
    <property type="match status" value="1"/>
</dbReference>
<gene>
    <name evidence="5" type="ORF">C1H84_07040</name>
</gene>
<protein>
    <submittedName>
        <fullName evidence="5">Phosphate/phosphite/phosphonate ABC transporter substrate-binding protein</fullName>
    </submittedName>
</protein>
<name>A0A365YFV6_9MICC</name>
<dbReference type="GO" id="GO:0043190">
    <property type="term" value="C:ATP-binding cassette (ABC) transporter complex"/>
    <property type="evidence" value="ECO:0007669"/>
    <property type="project" value="InterPro"/>
</dbReference>
<dbReference type="PANTHER" id="PTHR35841">
    <property type="entry name" value="PHOSPHONATES-BINDING PERIPLASMIC PROTEIN"/>
    <property type="match status" value="1"/>
</dbReference>
<accession>A0A365YFV6</accession>